<organism evidence="7 8">
    <name type="scientific">Mycobacterium paraffinicum</name>
    <dbReference type="NCBI Taxonomy" id="53378"/>
    <lineage>
        <taxon>Bacteria</taxon>
        <taxon>Bacillati</taxon>
        <taxon>Actinomycetota</taxon>
        <taxon>Actinomycetes</taxon>
        <taxon>Mycobacteriales</taxon>
        <taxon>Mycobacteriaceae</taxon>
        <taxon>Mycobacterium</taxon>
    </lineage>
</organism>
<comment type="subcellular location">
    <subcellularLocation>
        <location evidence="1">Endomembrane system</location>
        <topology evidence="1">Multi-pass membrane protein</topology>
    </subcellularLocation>
</comment>
<dbReference type="Pfam" id="PF02656">
    <property type="entry name" value="DUF202"/>
    <property type="match status" value="1"/>
</dbReference>
<dbReference type="RefSeq" id="WP_073881157.1">
    <property type="nucleotide sequence ID" value="NZ_MPNT01000064.1"/>
</dbReference>
<keyword evidence="3 5" id="KW-1133">Transmembrane helix</keyword>
<evidence type="ECO:0000313" key="7">
    <source>
        <dbReference type="EMBL" id="OJZ63315.1"/>
    </source>
</evidence>
<evidence type="ECO:0000256" key="5">
    <source>
        <dbReference type="SAM" id="Phobius"/>
    </source>
</evidence>
<dbReference type="InterPro" id="IPR003807">
    <property type="entry name" value="DUF202"/>
</dbReference>
<keyword evidence="4 5" id="KW-0472">Membrane</keyword>
<dbReference type="GO" id="GO:0012505">
    <property type="term" value="C:endomembrane system"/>
    <property type="evidence" value="ECO:0007669"/>
    <property type="project" value="UniProtKB-SubCell"/>
</dbReference>
<feature type="transmembrane region" description="Helical" evidence="5">
    <location>
        <begin position="21"/>
        <end position="38"/>
    </location>
</feature>
<protein>
    <recommendedName>
        <fullName evidence="6">DUF202 domain-containing protein</fullName>
    </recommendedName>
</protein>
<feature type="domain" description="DUF202" evidence="6">
    <location>
        <begin position="10"/>
        <end position="75"/>
    </location>
</feature>
<gene>
    <name evidence="7" type="ORF">BRW65_29890</name>
</gene>
<sequence>MTSAQAWPADRGLQPERTALAWTRTSLSVIGSGVLVLLKDRNLTGPSGLAARVAIAGAAVALALAVYAVGARRRRALAVRPLPERVHARRAVLLVGTSVVSLTLAVVAYLLLGA</sequence>
<evidence type="ECO:0000256" key="4">
    <source>
        <dbReference type="ARBA" id="ARBA00023136"/>
    </source>
</evidence>
<proteinExistence type="predicted"/>
<dbReference type="EMBL" id="MPNT01000064">
    <property type="protein sequence ID" value="OJZ63315.1"/>
    <property type="molecule type" value="Genomic_DNA"/>
</dbReference>
<feature type="transmembrane region" description="Helical" evidence="5">
    <location>
        <begin position="91"/>
        <end position="112"/>
    </location>
</feature>
<evidence type="ECO:0000256" key="3">
    <source>
        <dbReference type="ARBA" id="ARBA00022989"/>
    </source>
</evidence>
<dbReference type="Proteomes" id="UP000186438">
    <property type="component" value="Unassembled WGS sequence"/>
</dbReference>
<reference evidence="7 8" key="1">
    <citation type="submission" date="2016-11" db="EMBL/GenBank/DDBJ databases">
        <title>Genome sequences of unsequenced Mycobacteria.</title>
        <authorList>
            <person name="Greninger A.L."/>
            <person name="Fang F."/>
            <person name="Jerome K.R."/>
        </authorList>
    </citation>
    <scope>NUCLEOTIDE SEQUENCE [LARGE SCALE GENOMIC DNA]</scope>
    <source>
        <strain evidence="7 8">M11</strain>
    </source>
</reference>
<name>A0A1Q4H771_9MYCO</name>
<keyword evidence="2 5" id="KW-0812">Transmembrane</keyword>
<evidence type="ECO:0000256" key="2">
    <source>
        <dbReference type="ARBA" id="ARBA00022692"/>
    </source>
</evidence>
<evidence type="ECO:0000256" key="1">
    <source>
        <dbReference type="ARBA" id="ARBA00004127"/>
    </source>
</evidence>
<feature type="transmembrane region" description="Helical" evidence="5">
    <location>
        <begin position="50"/>
        <end position="70"/>
    </location>
</feature>
<evidence type="ECO:0000259" key="6">
    <source>
        <dbReference type="Pfam" id="PF02656"/>
    </source>
</evidence>
<dbReference type="AlphaFoldDB" id="A0A1Q4H771"/>
<comment type="caution">
    <text evidence="7">The sequence shown here is derived from an EMBL/GenBank/DDBJ whole genome shotgun (WGS) entry which is preliminary data.</text>
</comment>
<accession>A0A1Q4H771</accession>
<evidence type="ECO:0000313" key="8">
    <source>
        <dbReference type="Proteomes" id="UP000186438"/>
    </source>
</evidence>
<keyword evidence="8" id="KW-1185">Reference proteome</keyword>